<protein>
    <submittedName>
        <fullName evidence="3">Uncharacterized protein</fullName>
    </submittedName>
</protein>
<feature type="chain" id="PRO_5006901239" evidence="2">
    <location>
        <begin position="22"/>
        <end position="179"/>
    </location>
</feature>
<name>A0A0W0EXL3_MONRR</name>
<dbReference type="AlphaFoldDB" id="A0A0W0EXL3"/>
<feature type="compositionally biased region" description="Basic and acidic residues" evidence="1">
    <location>
        <begin position="169"/>
        <end position="179"/>
    </location>
</feature>
<keyword evidence="2" id="KW-0732">Signal</keyword>
<gene>
    <name evidence="3" type="ORF">WG66_18652</name>
</gene>
<accession>A0A0W0EXL3</accession>
<feature type="compositionally biased region" description="Polar residues" evidence="1">
    <location>
        <begin position="149"/>
        <end position="164"/>
    </location>
</feature>
<evidence type="ECO:0000313" key="4">
    <source>
        <dbReference type="Proteomes" id="UP000054988"/>
    </source>
</evidence>
<dbReference type="Proteomes" id="UP000054988">
    <property type="component" value="Unassembled WGS sequence"/>
</dbReference>
<evidence type="ECO:0000256" key="1">
    <source>
        <dbReference type="SAM" id="MobiDB-lite"/>
    </source>
</evidence>
<sequence>MPSIAKSFVVVVLVGFNAVLAAPAIGPDSVTSNLDKLGMNPRVNVDQCTDNSGRSMLGVADLYRAKNMVPPGYTKDDVIACADKETDTDKANAIELCPDLAGVDACSVIPAILENCFTKGLNTVTLTVAPTVTPPSPPVDPTTDTTATESMSQASTGCTCSDGSLSEGDSGKRSAAESS</sequence>
<proteinExistence type="predicted"/>
<evidence type="ECO:0000256" key="2">
    <source>
        <dbReference type="SAM" id="SignalP"/>
    </source>
</evidence>
<evidence type="ECO:0000313" key="3">
    <source>
        <dbReference type="EMBL" id="KTB28807.1"/>
    </source>
</evidence>
<dbReference type="EMBL" id="LATX01002463">
    <property type="protein sequence ID" value="KTB28807.1"/>
    <property type="molecule type" value="Genomic_DNA"/>
</dbReference>
<feature type="region of interest" description="Disordered" evidence="1">
    <location>
        <begin position="130"/>
        <end position="179"/>
    </location>
</feature>
<comment type="caution">
    <text evidence="3">The sequence shown here is derived from an EMBL/GenBank/DDBJ whole genome shotgun (WGS) entry which is preliminary data.</text>
</comment>
<organism evidence="3 4">
    <name type="scientific">Moniliophthora roreri</name>
    <name type="common">Frosty pod rot fungus</name>
    <name type="synonym">Monilia roreri</name>
    <dbReference type="NCBI Taxonomy" id="221103"/>
    <lineage>
        <taxon>Eukaryota</taxon>
        <taxon>Fungi</taxon>
        <taxon>Dikarya</taxon>
        <taxon>Basidiomycota</taxon>
        <taxon>Agaricomycotina</taxon>
        <taxon>Agaricomycetes</taxon>
        <taxon>Agaricomycetidae</taxon>
        <taxon>Agaricales</taxon>
        <taxon>Marasmiineae</taxon>
        <taxon>Marasmiaceae</taxon>
        <taxon>Moniliophthora</taxon>
    </lineage>
</organism>
<reference evidence="3 4" key="1">
    <citation type="submission" date="2015-12" db="EMBL/GenBank/DDBJ databases">
        <title>Draft genome sequence of Moniliophthora roreri, the causal agent of frosty pod rot of cacao.</title>
        <authorList>
            <person name="Aime M.C."/>
            <person name="Diaz-Valderrama J.R."/>
            <person name="Kijpornyongpan T."/>
            <person name="Phillips-Mora W."/>
        </authorList>
    </citation>
    <scope>NUCLEOTIDE SEQUENCE [LARGE SCALE GENOMIC DNA]</scope>
    <source>
        <strain evidence="3 4">MCA 2952</strain>
    </source>
</reference>
<feature type="signal peptide" evidence="2">
    <location>
        <begin position="1"/>
        <end position="21"/>
    </location>
</feature>